<evidence type="ECO:0000256" key="3">
    <source>
        <dbReference type="ARBA" id="ARBA00022679"/>
    </source>
</evidence>
<name>A0ABQ3HD36_9ACTN</name>
<feature type="transmembrane region" description="Helical" evidence="7">
    <location>
        <begin position="49"/>
        <end position="66"/>
    </location>
</feature>
<dbReference type="EMBL" id="BNAD01000001">
    <property type="protein sequence ID" value="GHE14966.1"/>
    <property type="molecule type" value="Genomic_DNA"/>
</dbReference>
<dbReference type="PANTHER" id="PTHR22926">
    <property type="entry name" value="PHOSPHO-N-ACETYLMURAMOYL-PENTAPEPTIDE-TRANSFERASE"/>
    <property type="match status" value="1"/>
</dbReference>
<evidence type="ECO:0000256" key="7">
    <source>
        <dbReference type="SAM" id="Phobius"/>
    </source>
</evidence>
<evidence type="ECO:0000313" key="9">
    <source>
        <dbReference type="Proteomes" id="UP000597341"/>
    </source>
</evidence>
<feature type="transmembrane region" description="Helical" evidence="7">
    <location>
        <begin position="146"/>
        <end position="165"/>
    </location>
</feature>
<organism evidence="8 9">
    <name type="scientific">Nocardioides flavus</name>
    <name type="common">ex Wang et al. 2016</name>
    <dbReference type="NCBI Taxonomy" id="2058780"/>
    <lineage>
        <taxon>Bacteria</taxon>
        <taxon>Bacillati</taxon>
        <taxon>Actinomycetota</taxon>
        <taxon>Actinomycetes</taxon>
        <taxon>Propionibacteriales</taxon>
        <taxon>Nocardioidaceae</taxon>
        <taxon>Nocardioides</taxon>
    </lineage>
</organism>
<keyword evidence="2" id="KW-1003">Cell membrane</keyword>
<keyword evidence="3" id="KW-0808">Transferase</keyword>
<feature type="transmembrane region" description="Helical" evidence="7">
    <location>
        <begin position="6"/>
        <end position="28"/>
    </location>
</feature>
<dbReference type="Pfam" id="PF00953">
    <property type="entry name" value="Glycos_transf_4"/>
    <property type="match status" value="1"/>
</dbReference>
<feature type="transmembrane region" description="Helical" evidence="7">
    <location>
        <begin position="200"/>
        <end position="218"/>
    </location>
</feature>
<keyword evidence="4 7" id="KW-0812">Transmembrane</keyword>
<dbReference type="InterPro" id="IPR000715">
    <property type="entry name" value="Glycosyl_transferase_4"/>
</dbReference>
<feature type="transmembrane region" description="Helical" evidence="7">
    <location>
        <begin position="291"/>
        <end position="308"/>
    </location>
</feature>
<evidence type="ECO:0000256" key="4">
    <source>
        <dbReference type="ARBA" id="ARBA00022692"/>
    </source>
</evidence>
<accession>A0ABQ3HD36</accession>
<keyword evidence="5 7" id="KW-1133">Transmembrane helix</keyword>
<evidence type="ECO:0000256" key="5">
    <source>
        <dbReference type="ARBA" id="ARBA00022989"/>
    </source>
</evidence>
<feature type="transmembrane region" description="Helical" evidence="7">
    <location>
        <begin position="224"/>
        <end position="242"/>
    </location>
</feature>
<keyword evidence="6 7" id="KW-0472">Membrane</keyword>
<dbReference type="PANTHER" id="PTHR22926:SF3">
    <property type="entry name" value="UNDECAPRENYL-PHOSPHATE ALPHA-N-ACETYLGLUCOSAMINYL 1-PHOSPHATE TRANSFERASE"/>
    <property type="match status" value="1"/>
</dbReference>
<reference evidence="9" key="1">
    <citation type="journal article" date="2019" name="Int. J. Syst. Evol. Microbiol.">
        <title>The Global Catalogue of Microorganisms (GCM) 10K type strain sequencing project: providing services to taxonomists for standard genome sequencing and annotation.</title>
        <authorList>
            <consortium name="The Broad Institute Genomics Platform"/>
            <consortium name="The Broad Institute Genome Sequencing Center for Infectious Disease"/>
            <person name="Wu L."/>
            <person name="Ma J."/>
        </authorList>
    </citation>
    <scope>NUCLEOTIDE SEQUENCE [LARGE SCALE GENOMIC DNA]</scope>
    <source>
        <strain evidence="9">CGMCC 1.12791</strain>
    </source>
</reference>
<evidence type="ECO:0000256" key="6">
    <source>
        <dbReference type="ARBA" id="ARBA00023136"/>
    </source>
</evidence>
<sequence length="328" mass="34196">MLKASMLLPALVAALASWAATVALVRVLPRLGLVDRPNARSSHSSPVPRGGGLAVLVGVVAGLLATGFPRDLASSIAVAVLVGLLGLADDRFGLEVRARLLAQCVLALLAVALVRPQMPTMGLLALLALALSWVAFVNAMNFMDGINGISAAMTIVVSLWFVLVGEGSLETLAWATAASAFGFLLLNSRGKVFLGDVGSYALGSLIWSMTALALASGTDVVTSFAPMSLYGLETAAAMLLLMRRGGRPGEPHRLHAYQRWVDSGLPHLGVAFLAAGVLSSMLLIVRWVSESWIAVILAILVGLAYVASPAVRKRPVDGDAVKNNSGKR</sequence>
<comment type="caution">
    <text evidence="8">The sequence shown here is derived from an EMBL/GenBank/DDBJ whole genome shotgun (WGS) entry which is preliminary data.</text>
</comment>
<keyword evidence="9" id="KW-1185">Reference proteome</keyword>
<evidence type="ECO:0000313" key="8">
    <source>
        <dbReference type="EMBL" id="GHE14966.1"/>
    </source>
</evidence>
<comment type="subcellular location">
    <subcellularLocation>
        <location evidence="1">Cell membrane</location>
        <topology evidence="1">Multi-pass membrane protein</topology>
    </subcellularLocation>
</comment>
<proteinExistence type="predicted"/>
<protein>
    <submittedName>
        <fullName evidence="8">LPS biosynthesis protein</fullName>
    </submittedName>
</protein>
<feature type="transmembrane region" description="Helical" evidence="7">
    <location>
        <begin position="171"/>
        <end position="188"/>
    </location>
</feature>
<evidence type="ECO:0000256" key="1">
    <source>
        <dbReference type="ARBA" id="ARBA00004651"/>
    </source>
</evidence>
<evidence type="ECO:0000256" key="2">
    <source>
        <dbReference type="ARBA" id="ARBA00022475"/>
    </source>
</evidence>
<dbReference type="Proteomes" id="UP000597341">
    <property type="component" value="Unassembled WGS sequence"/>
</dbReference>
<feature type="transmembrane region" description="Helical" evidence="7">
    <location>
        <begin position="121"/>
        <end position="139"/>
    </location>
</feature>
<feature type="transmembrane region" description="Helical" evidence="7">
    <location>
        <begin position="263"/>
        <end position="285"/>
    </location>
</feature>
<gene>
    <name evidence="8" type="primary">rfb303</name>
    <name evidence="8" type="ORF">GCM10011376_00980</name>
</gene>